<evidence type="ECO:0000259" key="1">
    <source>
        <dbReference type="Pfam" id="PF13472"/>
    </source>
</evidence>
<dbReference type="GO" id="GO:0004622">
    <property type="term" value="F:phosphatidylcholine lysophospholipase activity"/>
    <property type="evidence" value="ECO:0007669"/>
    <property type="project" value="TreeGrafter"/>
</dbReference>
<evidence type="ECO:0000313" key="2">
    <source>
        <dbReference type="EMBL" id="AEA27653.1"/>
    </source>
</evidence>
<dbReference type="Proteomes" id="UP000007809">
    <property type="component" value="Chromosome"/>
</dbReference>
<dbReference type="InterPro" id="IPR013830">
    <property type="entry name" value="SGNH_hydro"/>
</dbReference>
<dbReference type="RefSeq" id="WP_013677554.1">
    <property type="nucleotide sequence ID" value="NC_015312.1"/>
</dbReference>
<sequence>MSAVRDLRVVALGDSFVAGVGDPDCRGWFGRLVSAAGRRGIATTAYNLGVRRDTSRDVLTRWDRKVAARRAPGCDERLVVSFGVNDSIIENGAQRVVPGESAANLGRLLTDASHAGLATIVVGPPPIADASVNRRVVELNARFRDVCDSAGAPFVDVVHELAGDELWTTGVRDGDGAHPGAQGYERLAALVLPTWLDWIRVA</sequence>
<reference evidence="2 3" key="1">
    <citation type="journal article" date="2011" name="J. Bacteriol.">
        <title>Genome sequence of the 1,4-dioxane-degrading Pseudonocardia dioxanivorans strain CB1190.</title>
        <authorList>
            <person name="Sales C.M."/>
            <person name="Mahendra S."/>
            <person name="Grostern A."/>
            <person name="Parales R.E."/>
            <person name="Goodwin L.A."/>
            <person name="Woyke T."/>
            <person name="Nolan M."/>
            <person name="Lapidus A."/>
            <person name="Chertkov O."/>
            <person name="Ovchinnikova G."/>
            <person name="Sczyrba A."/>
            <person name="Alvarez-Cohen L."/>
        </authorList>
    </citation>
    <scope>NUCLEOTIDE SEQUENCE [LARGE SCALE GENOMIC DNA]</scope>
    <source>
        <strain evidence="3">ATCC 55486 / DSM 44775 / JCM 13855 / CB1190</strain>
    </source>
</reference>
<dbReference type="SUPFAM" id="SSF52266">
    <property type="entry name" value="SGNH hydrolase"/>
    <property type="match status" value="1"/>
</dbReference>
<keyword evidence="3" id="KW-1185">Reference proteome</keyword>
<accession>F4CYS8</accession>
<dbReference type="InterPro" id="IPR036514">
    <property type="entry name" value="SGNH_hydro_sf"/>
</dbReference>
<evidence type="ECO:0000313" key="3">
    <source>
        <dbReference type="Proteomes" id="UP000007809"/>
    </source>
</evidence>
<dbReference type="Pfam" id="PF13472">
    <property type="entry name" value="Lipase_GDSL_2"/>
    <property type="match status" value="1"/>
</dbReference>
<dbReference type="KEGG" id="pdx:Psed_5521"/>
<organism evidence="2 3">
    <name type="scientific">Pseudonocardia dioxanivorans (strain ATCC 55486 / DSM 44775 / JCM 13855 / CB1190)</name>
    <dbReference type="NCBI Taxonomy" id="675635"/>
    <lineage>
        <taxon>Bacteria</taxon>
        <taxon>Bacillati</taxon>
        <taxon>Actinomycetota</taxon>
        <taxon>Actinomycetes</taxon>
        <taxon>Pseudonocardiales</taxon>
        <taxon>Pseudonocardiaceae</taxon>
        <taxon>Pseudonocardia</taxon>
    </lineage>
</organism>
<dbReference type="EMBL" id="CP002593">
    <property type="protein sequence ID" value="AEA27653.1"/>
    <property type="molecule type" value="Genomic_DNA"/>
</dbReference>
<dbReference type="eggNOG" id="COG2755">
    <property type="taxonomic scope" value="Bacteria"/>
</dbReference>
<feature type="domain" description="SGNH hydrolase-type esterase" evidence="1">
    <location>
        <begin position="11"/>
        <end position="186"/>
    </location>
</feature>
<proteinExistence type="predicted"/>
<name>F4CYS8_PSEUX</name>
<dbReference type="InterPro" id="IPR051532">
    <property type="entry name" value="Ester_Hydrolysis_Enzymes"/>
</dbReference>
<dbReference type="Gene3D" id="3.40.50.1110">
    <property type="entry name" value="SGNH hydrolase"/>
    <property type="match status" value="1"/>
</dbReference>
<gene>
    <name evidence="2" type="ordered locus">Psed_5521</name>
</gene>
<dbReference type="PANTHER" id="PTHR30383:SF5">
    <property type="entry name" value="SGNH HYDROLASE-TYPE ESTERASE DOMAIN-CONTAINING PROTEIN"/>
    <property type="match status" value="1"/>
</dbReference>
<protein>
    <submittedName>
        <fullName evidence="2">Lipolytic protein G-D-S-L family</fullName>
    </submittedName>
</protein>
<dbReference type="PANTHER" id="PTHR30383">
    <property type="entry name" value="THIOESTERASE 1/PROTEASE 1/LYSOPHOSPHOLIPASE L1"/>
    <property type="match status" value="1"/>
</dbReference>
<dbReference type="AlphaFoldDB" id="F4CYS8"/>
<dbReference type="STRING" id="675635.Psed_5521"/>
<dbReference type="HOGENOM" id="CLU_088196_2_0_11"/>